<dbReference type="InterPro" id="IPR003661">
    <property type="entry name" value="HisK_dim/P_dom"/>
</dbReference>
<keyword evidence="6 12" id="KW-0418">Kinase</keyword>
<protein>
    <recommendedName>
        <fullName evidence="2">histidine kinase</fullName>
        <ecNumber evidence="2">2.7.13.3</ecNumber>
    </recommendedName>
</protein>
<dbReference type="SMART" id="SM00388">
    <property type="entry name" value="HisKA"/>
    <property type="match status" value="1"/>
</dbReference>
<evidence type="ECO:0000256" key="5">
    <source>
        <dbReference type="ARBA" id="ARBA00022692"/>
    </source>
</evidence>
<evidence type="ECO:0000313" key="13">
    <source>
        <dbReference type="Proteomes" id="UP000776276"/>
    </source>
</evidence>
<reference evidence="12 13" key="1">
    <citation type="submission" date="2021-06" db="EMBL/GenBank/DDBJ databases">
        <title>Sphingomonas sp. XMGL2, whole genome shotgun sequencing project.</title>
        <authorList>
            <person name="Zhao G."/>
            <person name="Shen L."/>
        </authorList>
    </citation>
    <scope>NUCLEOTIDE SEQUENCE [LARGE SCALE GENOMIC DNA]</scope>
    <source>
        <strain evidence="12 13">XMGL2</strain>
    </source>
</reference>
<dbReference type="EC" id="2.7.13.3" evidence="2"/>
<evidence type="ECO:0000256" key="4">
    <source>
        <dbReference type="ARBA" id="ARBA00022679"/>
    </source>
</evidence>
<dbReference type="SMART" id="SM00387">
    <property type="entry name" value="HATPase_c"/>
    <property type="match status" value="1"/>
</dbReference>
<evidence type="ECO:0000259" key="11">
    <source>
        <dbReference type="PROSITE" id="PS50885"/>
    </source>
</evidence>
<dbReference type="CDD" id="cd00082">
    <property type="entry name" value="HisKA"/>
    <property type="match status" value="1"/>
</dbReference>
<dbReference type="Pfam" id="PF00672">
    <property type="entry name" value="HAMP"/>
    <property type="match status" value="1"/>
</dbReference>
<dbReference type="PANTHER" id="PTHR45436">
    <property type="entry name" value="SENSOR HISTIDINE KINASE YKOH"/>
    <property type="match status" value="1"/>
</dbReference>
<dbReference type="InterPro" id="IPR025908">
    <property type="entry name" value="Sensor_TM1"/>
</dbReference>
<dbReference type="PROSITE" id="PS50109">
    <property type="entry name" value="HIS_KIN"/>
    <property type="match status" value="1"/>
</dbReference>
<dbReference type="GO" id="GO:0016301">
    <property type="term" value="F:kinase activity"/>
    <property type="evidence" value="ECO:0007669"/>
    <property type="project" value="UniProtKB-KW"/>
</dbReference>
<evidence type="ECO:0000256" key="7">
    <source>
        <dbReference type="ARBA" id="ARBA00022989"/>
    </source>
</evidence>
<dbReference type="Pfam" id="PF00512">
    <property type="entry name" value="HisKA"/>
    <property type="match status" value="1"/>
</dbReference>
<evidence type="ECO:0000313" key="12">
    <source>
        <dbReference type="EMBL" id="MBU3076602.1"/>
    </source>
</evidence>
<dbReference type="InterPro" id="IPR050428">
    <property type="entry name" value="TCS_sensor_his_kinase"/>
</dbReference>
<evidence type="ECO:0000256" key="9">
    <source>
        <dbReference type="SAM" id="Phobius"/>
    </source>
</evidence>
<dbReference type="InterPro" id="IPR005467">
    <property type="entry name" value="His_kinase_dom"/>
</dbReference>
<feature type="transmembrane region" description="Helical" evidence="9">
    <location>
        <begin position="37"/>
        <end position="59"/>
    </location>
</feature>
<proteinExistence type="predicted"/>
<dbReference type="Pfam" id="PF13755">
    <property type="entry name" value="Sensor_TM1"/>
    <property type="match status" value="1"/>
</dbReference>
<dbReference type="SMART" id="SM00304">
    <property type="entry name" value="HAMP"/>
    <property type="match status" value="1"/>
</dbReference>
<evidence type="ECO:0000256" key="3">
    <source>
        <dbReference type="ARBA" id="ARBA00022553"/>
    </source>
</evidence>
<feature type="domain" description="HAMP" evidence="11">
    <location>
        <begin position="254"/>
        <end position="309"/>
    </location>
</feature>
<keyword evidence="8" id="KW-0902">Two-component regulatory system</keyword>
<feature type="transmembrane region" description="Helical" evidence="9">
    <location>
        <begin position="233"/>
        <end position="253"/>
    </location>
</feature>
<dbReference type="CDD" id="cd06225">
    <property type="entry name" value="HAMP"/>
    <property type="match status" value="1"/>
</dbReference>
<keyword evidence="9" id="KW-0472">Membrane</keyword>
<dbReference type="PROSITE" id="PS50885">
    <property type="entry name" value="HAMP"/>
    <property type="match status" value="1"/>
</dbReference>
<organism evidence="12 13">
    <name type="scientific">Sphingomonas quercus</name>
    <dbReference type="NCBI Taxonomy" id="2842451"/>
    <lineage>
        <taxon>Bacteria</taxon>
        <taxon>Pseudomonadati</taxon>
        <taxon>Pseudomonadota</taxon>
        <taxon>Alphaproteobacteria</taxon>
        <taxon>Sphingomonadales</taxon>
        <taxon>Sphingomonadaceae</taxon>
        <taxon>Sphingomonas</taxon>
    </lineage>
</organism>
<evidence type="ECO:0000256" key="2">
    <source>
        <dbReference type="ARBA" id="ARBA00012438"/>
    </source>
</evidence>
<dbReference type="EMBL" id="JAHKRT010000001">
    <property type="protein sequence ID" value="MBU3076602.1"/>
    <property type="molecule type" value="Genomic_DNA"/>
</dbReference>
<dbReference type="InterPro" id="IPR003660">
    <property type="entry name" value="HAMP_dom"/>
</dbReference>
<dbReference type="CDD" id="cd00075">
    <property type="entry name" value="HATPase"/>
    <property type="match status" value="1"/>
</dbReference>
<evidence type="ECO:0000259" key="10">
    <source>
        <dbReference type="PROSITE" id="PS50109"/>
    </source>
</evidence>
<dbReference type="Proteomes" id="UP000776276">
    <property type="component" value="Unassembled WGS sequence"/>
</dbReference>
<dbReference type="InterPro" id="IPR003594">
    <property type="entry name" value="HATPase_dom"/>
</dbReference>
<dbReference type="PANTHER" id="PTHR45436:SF5">
    <property type="entry name" value="SENSOR HISTIDINE KINASE TRCS"/>
    <property type="match status" value="1"/>
</dbReference>
<comment type="catalytic activity">
    <reaction evidence="1">
        <text>ATP + protein L-histidine = ADP + protein N-phospho-L-histidine.</text>
        <dbReference type="EC" id="2.7.13.3"/>
    </reaction>
</comment>
<keyword evidence="13" id="KW-1185">Reference proteome</keyword>
<keyword evidence="7 9" id="KW-1133">Transmembrane helix</keyword>
<evidence type="ECO:0000256" key="6">
    <source>
        <dbReference type="ARBA" id="ARBA00022777"/>
    </source>
</evidence>
<keyword evidence="3" id="KW-0597">Phosphoprotein</keyword>
<evidence type="ECO:0000256" key="1">
    <source>
        <dbReference type="ARBA" id="ARBA00000085"/>
    </source>
</evidence>
<gene>
    <name evidence="12" type="ORF">KOF26_01885</name>
</gene>
<feature type="domain" description="Histidine kinase" evidence="10">
    <location>
        <begin position="317"/>
        <end position="541"/>
    </location>
</feature>
<keyword evidence="5 9" id="KW-0812">Transmembrane</keyword>
<evidence type="ECO:0000256" key="8">
    <source>
        <dbReference type="ARBA" id="ARBA00023012"/>
    </source>
</evidence>
<dbReference type="Pfam" id="PF02518">
    <property type="entry name" value="HATPase_c"/>
    <property type="match status" value="1"/>
</dbReference>
<comment type="caution">
    <text evidence="12">The sequence shown here is derived from an EMBL/GenBank/DDBJ whole genome shotgun (WGS) entry which is preliminary data.</text>
</comment>
<name>A0ABS6BFI2_9SPHN</name>
<sequence>MASATASQKTETPAASSSVATCEERDLAVRWTGRMSLTARILAVNVFALAMLAGSFVYLDSYRWRLSDDRVAQFETDSQIIAVAITAVPGPMRAALSVRLGQVGDVRLRAYGPDGTKLHDSWAVGPPTYELRDPRTEPWQKHVARFLDRGFDRIVGAPNFAPFVEPEVDRAGAWDEVSRVIAGSKVESRIREAPDRTPVISTALPIPGRPGEVLLVTGSARDITRGVRAERSMLALVVAGVVLCSVLLSLFLARTIARPLRRLARAAVRVRLGRARDVVMPRLPGRRDEIGMLARALADMSQALSRRIDAVEAFAADVTHELKNPLASLRSAVDSLERVKDPVLQDRLIHVIRDDVVRLDRLITDVADISRLDGELGRARFERIDLGPLIEGLLEARETRGANGDVRVAFARPYVETAVVMGDGSRLARMIANLVDNAVSFSPPGGLVKVGAVRVGPEEGEGDVRITVDDEGPGVPPAQREAIFRRFYSSRADDDSFGRHSGLGLAIARAVAEGHDGRIEVSERGQGRPGARFVVTLPAAPRLAGEPA</sequence>
<accession>A0ABS6BFI2</accession>
<keyword evidence="4" id="KW-0808">Transferase</keyword>